<sequence length="42" mass="4529">MTCACATSPHRVIGTRTLVTAQGHLDQELQLRARVDHSGRAA</sequence>
<dbReference type="EMBL" id="CADCUD010000194">
    <property type="protein sequence ID" value="CAA9354545.1"/>
    <property type="molecule type" value="Genomic_DNA"/>
</dbReference>
<proteinExistence type="predicted"/>
<accession>A0A6J4MCC0</accession>
<reference evidence="1" key="1">
    <citation type="submission" date="2020-02" db="EMBL/GenBank/DDBJ databases">
        <authorList>
            <person name="Meier V. D."/>
        </authorList>
    </citation>
    <scope>NUCLEOTIDE SEQUENCE</scope>
    <source>
        <strain evidence="1">AVDCRST_MAG46</strain>
    </source>
</reference>
<protein>
    <submittedName>
        <fullName evidence="1">Uncharacterized protein</fullName>
    </submittedName>
</protein>
<gene>
    <name evidence="1" type="ORF">AVDCRST_MAG46-2823</name>
</gene>
<evidence type="ECO:0000313" key="1">
    <source>
        <dbReference type="EMBL" id="CAA9354545.1"/>
    </source>
</evidence>
<name>A0A6J4MCC0_9ACTN</name>
<organism evidence="1">
    <name type="scientific">uncultured Nocardioidaceae bacterium</name>
    <dbReference type="NCBI Taxonomy" id="253824"/>
    <lineage>
        <taxon>Bacteria</taxon>
        <taxon>Bacillati</taxon>
        <taxon>Actinomycetota</taxon>
        <taxon>Actinomycetes</taxon>
        <taxon>Propionibacteriales</taxon>
        <taxon>Nocardioidaceae</taxon>
        <taxon>environmental samples</taxon>
    </lineage>
</organism>
<dbReference type="AlphaFoldDB" id="A0A6J4MCC0"/>